<keyword evidence="4" id="KW-1185">Reference proteome</keyword>
<protein>
    <recommendedName>
        <fullName evidence="5">Retrotransposon gag domain-containing protein</fullName>
    </recommendedName>
</protein>
<keyword evidence="2" id="KW-0732">Signal</keyword>
<reference evidence="3 4" key="1">
    <citation type="submission" date="2024-05" db="EMBL/GenBank/DDBJ databases">
        <title>Genome sequencing and assembly of Indian major carp, Cirrhinus mrigala (Hamilton, 1822).</title>
        <authorList>
            <person name="Mohindra V."/>
            <person name="Chowdhury L.M."/>
            <person name="Lal K."/>
            <person name="Jena J.K."/>
        </authorList>
    </citation>
    <scope>NUCLEOTIDE SEQUENCE [LARGE SCALE GENOMIC DNA]</scope>
    <source>
        <strain evidence="3">CM1030</strain>
        <tissue evidence="3">Blood</tissue>
    </source>
</reference>
<accession>A0ABD0QV96</accession>
<name>A0ABD0QV96_CIRMR</name>
<comment type="caution">
    <text evidence="3">The sequence shown here is derived from an EMBL/GenBank/DDBJ whole genome shotgun (WGS) entry which is preliminary data.</text>
</comment>
<dbReference type="AlphaFoldDB" id="A0ABD0QV96"/>
<evidence type="ECO:0000313" key="3">
    <source>
        <dbReference type="EMBL" id="KAL0189685.1"/>
    </source>
</evidence>
<feature type="non-terminal residue" evidence="3">
    <location>
        <position position="1"/>
    </location>
</feature>
<evidence type="ECO:0000313" key="4">
    <source>
        <dbReference type="Proteomes" id="UP001529510"/>
    </source>
</evidence>
<feature type="compositionally biased region" description="Polar residues" evidence="1">
    <location>
        <begin position="193"/>
        <end position="215"/>
    </location>
</feature>
<sequence>SCSFVTLDCSPVFLPVLLDCAFALPSYYCLFGDRPCLSCAVSNKARIWIYTLQSRYRILRHPKIQRLSETQITMDPALRLFRLRQGNQPIEHYVMDFCELCHMVAFNDVALKDIFRVGLNDPIRSWLHGGKIHWTLEQYIDHTLLLSGSAFTVGMVDEDEDPPVITKPAPANVTFAKPQPPLVTSAKPRPAQVMSTKPQPAHVTSSAPRPAQATSAAPGPAHVMAALPESAPVMAALPESAPVMAAIPEPVHKMATITKPVHKMAAISKPVHKMAAIPEPVHKMATITKPVHKMAAISKPVHKMAAIPKPVLKMASPSESLAKMAASSCQNHLN</sequence>
<proteinExistence type="predicted"/>
<evidence type="ECO:0000256" key="1">
    <source>
        <dbReference type="SAM" id="MobiDB-lite"/>
    </source>
</evidence>
<evidence type="ECO:0008006" key="5">
    <source>
        <dbReference type="Google" id="ProtNLM"/>
    </source>
</evidence>
<feature type="signal peptide" evidence="2">
    <location>
        <begin position="1"/>
        <end position="23"/>
    </location>
</feature>
<feature type="chain" id="PRO_5044853658" description="Retrotransposon gag domain-containing protein" evidence="2">
    <location>
        <begin position="24"/>
        <end position="334"/>
    </location>
</feature>
<feature type="region of interest" description="Disordered" evidence="1">
    <location>
        <begin position="171"/>
        <end position="219"/>
    </location>
</feature>
<gene>
    <name evidence="3" type="ORF">M9458_016784</name>
</gene>
<organism evidence="3 4">
    <name type="scientific">Cirrhinus mrigala</name>
    <name type="common">Mrigala</name>
    <dbReference type="NCBI Taxonomy" id="683832"/>
    <lineage>
        <taxon>Eukaryota</taxon>
        <taxon>Metazoa</taxon>
        <taxon>Chordata</taxon>
        <taxon>Craniata</taxon>
        <taxon>Vertebrata</taxon>
        <taxon>Euteleostomi</taxon>
        <taxon>Actinopterygii</taxon>
        <taxon>Neopterygii</taxon>
        <taxon>Teleostei</taxon>
        <taxon>Ostariophysi</taxon>
        <taxon>Cypriniformes</taxon>
        <taxon>Cyprinidae</taxon>
        <taxon>Labeoninae</taxon>
        <taxon>Labeonini</taxon>
        <taxon>Cirrhinus</taxon>
    </lineage>
</organism>
<dbReference type="EMBL" id="JAMKFB020000007">
    <property type="protein sequence ID" value="KAL0189685.1"/>
    <property type="molecule type" value="Genomic_DNA"/>
</dbReference>
<evidence type="ECO:0000256" key="2">
    <source>
        <dbReference type="SAM" id="SignalP"/>
    </source>
</evidence>
<dbReference type="Proteomes" id="UP001529510">
    <property type="component" value="Unassembled WGS sequence"/>
</dbReference>